<keyword evidence="2" id="KW-1185">Reference proteome</keyword>
<proteinExistence type="predicted"/>
<dbReference type="Proteomes" id="UP000075430">
    <property type="component" value="Unassembled WGS sequence"/>
</dbReference>
<sequence length="125" mass="14988">MANILSKEQDEAIRYFKNKLNISEKLYISLINFELLRDKHYEFAERLYELYKADPYLYIRALKEGYVVDQPIEFNEAIVRFYDGEDLAVIHMTTGKRYNVNVKMKKLPDGFTLQTMNMWSWSEVI</sequence>
<comment type="caution">
    <text evidence="1">The sequence shown here is derived from an EMBL/GenBank/DDBJ whole genome shotgun (WGS) entry which is preliminary data.</text>
</comment>
<gene>
    <name evidence="1" type="ORF">AXI58_10420</name>
</gene>
<dbReference type="RefSeq" id="WP_061520739.1">
    <property type="nucleotide sequence ID" value="NZ_JARLZY010000019.1"/>
</dbReference>
<dbReference type="STRING" id="1793963.AXI58_10420"/>
<name>A0A150FB02_9BACI</name>
<organism evidence="1 2">
    <name type="scientific">Bacillus nakamurai</name>
    <dbReference type="NCBI Taxonomy" id="1793963"/>
    <lineage>
        <taxon>Bacteria</taxon>
        <taxon>Bacillati</taxon>
        <taxon>Bacillota</taxon>
        <taxon>Bacilli</taxon>
        <taxon>Bacillales</taxon>
        <taxon>Bacillaceae</taxon>
        <taxon>Bacillus</taxon>
    </lineage>
</organism>
<accession>A0A150FB02</accession>
<dbReference type="OrthoDB" id="2896750at2"/>
<evidence type="ECO:0000313" key="1">
    <source>
        <dbReference type="EMBL" id="KXZ22396.1"/>
    </source>
</evidence>
<dbReference type="EMBL" id="LSBA01000005">
    <property type="protein sequence ID" value="KXZ22396.1"/>
    <property type="molecule type" value="Genomic_DNA"/>
</dbReference>
<dbReference type="AlphaFoldDB" id="A0A150FB02"/>
<protein>
    <submittedName>
        <fullName evidence="1">Uncharacterized protein</fullName>
    </submittedName>
</protein>
<reference evidence="2" key="1">
    <citation type="submission" date="2016-02" db="EMBL/GenBank/DDBJ databases">
        <authorList>
            <person name="Dunlap C."/>
        </authorList>
    </citation>
    <scope>NUCLEOTIDE SEQUENCE [LARGE SCALE GENOMIC DNA]</scope>
    <source>
        <strain evidence="2">NRRL B-41092</strain>
    </source>
</reference>
<evidence type="ECO:0000313" key="2">
    <source>
        <dbReference type="Proteomes" id="UP000075430"/>
    </source>
</evidence>